<keyword evidence="6" id="KW-1185">Reference proteome</keyword>
<evidence type="ECO:0000256" key="2">
    <source>
        <dbReference type="ARBA" id="ARBA00023125"/>
    </source>
</evidence>
<evidence type="ECO:0000259" key="4">
    <source>
        <dbReference type="PROSITE" id="PS01124"/>
    </source>
</evidence>
<keyword evidence="3" id="KW-0804">Transcription</keyword>
<keyword evidence="1" id="KW-0805">Transcription regulation</keyword>
<protein>
    <submittedName>
        <fullName evidence="5">HTH-type transcriptional activator RhaR</fullName>
    </submittedName>
</protein>
<accession>A0ABM8VEK5</accession>
<dbReference type="SMART" id="SM00342">
    <property type="entry name" value="HTH_ARAC"/>
    <property type="match status" value="1"/>
</dbReference>
<dbReference type="InterPro" id="IPR018062">
    <property type="entry name" value="HTH_AraC-typ_CS"/>
</dbReference>
<evidence type="ECO:0000313" key="6">
    <source>
        <dbReference type="Proteomes" id="UP000730618"/>
    </source>
</evidence>
<evidence type="ECO:0000256" key="3">
    <source>
        <dbReference type="ARBA" id="ARBA00023163"/>
    </source>
</evidence>
<dbReference type="PANTHER" id="PTHR43280:SF30">
    <property type="entry name" value="MMSAB OPERON REGULATORY PROTEIN"/>
    <property type="match status" value="1"/>
</dbReference>
<organism evidence="5 6">
    <name type="scientific">Paenibacillus allorhizosphaerae</name>
    <dbReference type="NCBI Taxonomy" id="2849866"/>
    <lineage>
        <taxon>Bacteria</taxon>
        <taxon>Bacillati</taxon>
        <taxon>Bacillota</taxon>
        <taxon>Bacilli</taxon>
        <taxon>Bacillales</taxon>
        <taxon>Paenibacillaceae</taxon>
        <taxon>Paenibacillus</taxon>
    </lineage>
</organism>
<sequence>MDCLQLLIPPLPQFLTAGHSVWRPGMRHFPRTFDVYDLLIVCSGTLYMSEEDQEYEISGSGMLLLEPGRAHIGYRPCTEPTEIYWLHFSHSPAVQRLPEKSVAWSAVVRQGTDSDQSPVDQYLYLPKHGPVELNPLLPMLEEMLRLRSSLTMEHAIDLQVLLGKLLTQLQSGLRGNRRGSRSLAVADQVKRYLESRLAEPYRAERMAEALHFDVDYAARCLRKHTGLSPLQYHHVIRMEEAKRLLRQTGLPVQAVAAQVGYADYNYFIRLFRKTVGASPGVYRHAASGYV</sequence>
<feature type="domain" description="HTH araC/xylS-type" evidence="4">
    <location>
        <begin position="187"/>
        <end position="285"/>
    </location>
</feature>
<dbReference type="PANTHER" id="PTHR43280">
    <property type="entry name" value="ARAC-FAMILY TRANSCRIPTIONAL REGULATOR"/>
    <property type="match status" value="1"/>
</dbReference>
<dbReference type="Proteomes" id="UP000730618">
    <property type="component" value="Unassembled WGS sequence"/>
</dbReference>
<dbReference type="Pfam" id="PF12833">
    <property type="entry name" value="HTH_18"/>
    <property type="match status" value="1"/>
</dbReference>
<dbReference type="EMBL" id="CAJVCE010000004">
    <property type="protein sequence ID" value="CAG7631732.1"/>
    <property type="molecule type" value="Genomic_DNA"/>
</dbReference>
<dbReference type="PROSITE" id="PS00041">
    <property type="entry name" value="HTH_ARAC_FAMILY_1"/>
    <property type="match status" value="1"/>
</dbReference>
<dbReference type="InterPro" id="IPR018060">
    <property type="entry name" value="HTH_AraC"/>
</dbReference>
<evidence type="ECO:0000256" key="1">
    <source>
        <dbReference type="ARBA" id="ARBA00023015"/>
    </source>
</evidence>
<proteinExistence type="predicted"/>
<keyword evidence="2" id="KW-0238">DNA-binding</keyword>
<dbReference type="Pfam" id="PF02311">
    <property type="entry name" value="AraC_binding"/>
    <property type="match status" value="1"/>
</dbReference>
<dbReference type="RefSeq" id="WP_218098117.1">
    <property type="nucleotide sequence ID" value="NZ_CAJVCE010000004.1"/>
</dbReference>
<evidence type="ECO:0000313" key="5">
    <source>
        <dbReference type="EMBL" id="CAG7631732.1"/>
    </source>
</evidence>
<reference evidence="5 6" key="1">
    <citation type="submission" date="2021-06" db="EMBL/GenBank/DDBJ databases">
        <authorList>
            <person name="Criscuolo A."/>
        </authorList>
    </citation>
    <scope>NUCLEOTIDE SEQUENCE [LARGE SCALE GENOMIC DNA]</scope>
    <source>
        <strain evidence="6">CIP 111802</strain>
    </source>
</reference>
<dbReference type="InterPro" id="IPR003313">
    <property type="entry name" value="AraC-bd"/>
</dbReference>
<gene>
    <name evidence="5" type="primary">rhaR_28</name>
    <name evidence="5" type="ORF">PAECIP111802_01773</name>
</gene>
<dbReference type="PROSITE" id="PS01124">
    <property type="entry name" value="HTH_ARAC_FAMILY_2"/>
    <property type="match status" value="1"/>
</dbReference>
<comment type="caution">
    <text evidence="5">The sequence shown here is derived from an EMBL/GenBank/DDBJ whole genome shotgun (WGS) entry which is preliminary data.</text>
</comment>
<name>A0ABM8VEK5_9BACL</name>